<dbReference type="InterPro" id="IPR015943">
    <property type="entry name" value="WD40/YVTN_repeat-like_dom_sf"/>
</dbReference>
<dbReference type="InterPro" id="IPR002372">
    <property type="entry name" value="PQQ_rpt_dom"/>
</dbReference>
<dbReference type="InterPro" id="IPR011047">
    <property type="entry name" value="Quinoprotein_ADH-like_sf"/>
</dbReference>
<evidence type="ECO:0000313" key="3">
    <source>
        <dbReference type="Proteomes" id="UP000593915"/>
    </source>
</evidence>
<dbReference type="Proteomes" id="UP000593915">
    <property type="component" value="Chromosome"/>
</dbReference>
<dbReference type="Pfam" id="PF13360">
    <property type="entry name" value="PQQ_2"/>
    <property type="match status" value="1"/>
</dbReference>
<reference evidence="2 3" key="1">
    <citation type="submission" date="2020-09" db="EMBL/GenBank/DDBJ databases">
        <title>Characterization of Treponema spp. from bovine digital dermatitis in Korea.</title>
        <authorList>
            <person name="Espiritu H.M."/>
            <person name="Cho Y.I."/>
            <person name="Mamuad L."/>
        </authorList>
    </citation>
    <scope>NUCLEOTIDE SEQUENCE [LARGE SCALE GENOMIC DNA]</scope>
    <source>
        <strain evidence="2 3">KS1</strain>
    </source>
</reference>
<dbReference type="Gene3D" id="2.130.10.10">
    <property type="entry name" value="YVTN repeat-like/Quinoprotein amine dehydrogenase"/>
    <property type="match status" value="1"/>
</dbReference>
<accession>A0A7S7AVP3</accession>
<dbReference type="AlphaFoldDB" id="A0A7S7AVP3"/>
<name>A0A7S7AVP3_9SPIR</name>
<sequence length="550" mass="61078">MNKVKIKIISAFFLFTFTVLRLQSQGLDTYWTLVVAGKNITTPVFWNGNIYTAGEDRALNCITSQGKFLWRRNTKEFPGEFLSVSSSGLVYLVTAKGNLEVFSSQGFPAWQYKLDKKPIFPIHTARDGRCFIIQKDNIICLTPSGKLKWSLPLSSAPISPPSETGSKDIVLVLTSGDFLRISIFGTVVEQHRLKKTVSAVGEAPNGYILACTDKTVSYYKTAAGSEAAWQVTENGICKNAFYKNGKVLYLFENGKAVFKTLETGELIWELSLNGNFSDGVNCRAEGNEFNITAKGYGCTITDSGKIKWEKQINEKSFFPLITENGLLIGITKEFLNAYRVETKLLRRGVGGNVTESFYSIIDEKEKSAAEELPFFIEYSTVGELLEVITDEIKKGSVGEKEPRYAFQLKTILQNKRKASYFAQEFTSFDRANAAELLGKLGSYEYRNILLGEINLSNDSTVDAGVLRGLAYLAYDPDGKTIEGIDFLIQKASYEDSERMKAACDCLAALTKTGNRETAKSAIALLFSVSTGRYSSLIQNYARQKIKTIGK</sequence>
<dbReference type="EMBL" id="CP061839">
    <property type="protein sequence ID" value="QOW60037.1"/>
    <property type="molecule type" value="Genomic_DNA"/>
</dbReference>
<gene>
    <name evidence="2" type="ORF">IFE08_09275</name>
</gene>
<dbReference type="RefSeq" id="WP_194075648.1">
    <property type="nucleotide sequence ID" value="NZ_CP061839.1"/>
</dbReference>
<dbReference type="SUPFAM" id="SSF50998">
    <property type="entry name" value="Quinoprotein alcohol dehydrogenase-like"/>
    <property type="match status" value="2"/>
</dbReference>
<feature type="domain" description="Pyrrolo-quinoline quinone repeat" evidence="1">
    <location>
        <begin position="41"/>
        <end position="150"/>
    </location>
</feature>
<evidence type="ECO:0000313" key="2">
    <source>
        <dbReference type="EMBL" id="QOW60037.1"/>
    </source>
</evidence>
<organism evidence="2 3">
    <name type="scientific">Treponema pedis</name>
    <dbReference type="NCBI Taxonomy" id="409322"/>
    <lineage>
        <taxon>Bacteria</taxon>
        <taxon>Pseudomonadati</taxon>
        <taxon>Spirochaetota</taxon>
        <taxon>Spirochaetia</taxon>
        <taxon>Spirochaetales</taxon>
        <taxon>Treponemataceae</taxon>
        <taxon>Treponema</taxon>
    </lineage>
</organism>
<protein>
    <submittedName>
        <fullName evidence="2">PQQ-binding-like beta-propeller repeat protein</fullName>
    </submittedName>
</protein>
<evidence type="ECO:0000259" key="1">
    <source>
        <dbReference type="Pfam" id="PF13360"/>
    </source>
</evidence>
<proteinExistence type="predicted"/>